<accession>A0A5C4MH61</accession>
<evidence type="ECO:0000256" key="1">
    <source>
        <dbReference type="SAM" id="Phobius"/>
    </source>
</evidence>
<dbReference type="AlphaFoldDB" id="A0A5C4MH61"/>
<evidence type="ECO:0000313" key="2">
    <source>
        <dbReference type="EMBL" id="TNC43649.1"/>
    </source>
</evidence>
<evidence type="ECO:0000313" key="3">
    <source>
        <dbReference type="Proteomes" id="UP000305887"/>
    </source>
</evidence>
<keyword evidence="1" id="KW-1133">Transmembrane helix</keyword>
<keyword evidence="1" id="KW-0812">Transmembrane</keyword>
<organism evidence="2 3">
    <name type="scientific">Rubellimicrobium rubrum</name>
    <dbReference type="NCBI Taxonomy" id="2585369"/>
    <lineage>
        <taxon>Bacteria</taxon>
        <taxon>Pseudomonadati</taxon>
        <taxon>Pseudomonadota</taxon>
        <taxon>Alphaproteobacteria</taxon>
        <taxon>Rhodobacterales</taxon>
        <taxon>Roseobacteraceae</taxon>
        <taxon>Rubellimicrobium</taxon>
    </lineage>
</organism>
<reference evidence="2 3" key="1">
    <citation type="submission" date="2019-06" db="EMBL/GenBank/DDBJ databases">
        <title>YIM 131921 draft genome.</title>
        <authorList>
            <person name="Jiang L."/>
        </authorList>
    </citation>
    <scope>NUCLEOTIDE SEQUENCE [LARGE SCALE GENOMIC DNA]</scope>
    <source>
        <strain evidence="2 3">YIM 131921</strain>
    </source>
</reference>
<keyword evidence="1" id="KW-0472">Membrane</keyword>
<sequence>MSAAELLLTRAEAKLDKMGARLDAAEQSLQTGRTVILFLGGLATLGGLYLTYLGVLTAAQGDAIFNVRQEVFATQEVVQATTTNIETLQRAEAAFAGVRFGTFHGSSNEGPSTGTTPFPDPVVVRFDPPFPDGFEVMVELRDVRFTVGASGAETGINAGTDAIEIIDETPGSFTARVQAESALGQVFDPDRVEFSWIAFGQPPAAP</sequence>
<keyword evidence="3" id="KW-1185">Reference proteome</keyword>
<proteinExistence type="predicted"/>
<feature type="transmembrane region" description="Helical" evidence="1">
    <location>
        <begin position="35"/>
        <end position="59"/>
    </location>
</feature>
<dbReference type="EMBL" id="VDFU01000064">
    <property type="protein sequence ID" value="TNC43649.1"/>
    <property type="molecule type" value="Genomic_DNA"/>
</dbReference>
<protein>
    <submittedName>
        <fullName evidence="2">Uncharacterized protein</fullName>
    </submittedName>
</protein>
<gene>
    <name evidence="2" type="ORF">FHG66_20920</name>
</gene>
<name>A0A5C4MH61_9RHOB</name>
<comment type="caution">
    <text evidence="2">The sequence shown here is derived from an EMBL/GenBank/DDBJ whole genome shotgun (WGS) entry which is preliminary data.</text>
</comment>
<dbReference type="RefSeq" id="WP_139079087.1">
    <property type="nucleotide sequence ID" value="NZ_VDFU01000064.1"/>
</dbReference>
<dbReference type="Proteomes" id="UP000305887">
    <property type="component" value="Unassembled WGS sequence"/>
</dbReference>